<name>A0A0C3AQ43_9AGAM</name>
<feature type="compositionally biased region" description="Polar residues" evidence="1">
    <location>
        <begin position="226"/>
        <end position="236"/>
    </location>
</feature>
<feature type="region of interest" description="Disordered" evidence="1">
    <location>
        <begin position="1308"/>
        <end position="1377"/>
    </location>
</feature>
<evidence type="ECO:0000313" key="3">
    <source>
        <dbReference type="Proteomes" id="UP000053989"/>
    </source>
</evidence>
<feature type="compositionally biased region" description="Polar residues" evidence="1">
    <location>
        <begin position="1335"/>
        <end position="1348"/>
    </location>
</feature>
<feature type="region of interest" description="Disordered" evidence="1">
    <location>
        <begin position="314"/>
        <end position="594"/>
    </location>
</feature>
<feature type="compositionally biased region" description="Polar residues" evidence="1">
    <location>
        <begin position="783"/>
        <end position="813"/>
    </location>
</feature>
<feature type="compositionally biased region" description="Polar residues" evidence="1">
    <location>
        <begin position="727"/>
        <end position="737"/>
    </location>
</feature>
<feature type="compositionally biased region" description="Basic and acidic residues" evidence="1">
    <location>
        <begin position="429"/>
        <end position="443"/>
    </location>
</feature>
<feature type="compositionally biased region" description="Polar residues" evidence="1">
    <location>
        <begin position="840"/>
        <end position="857"/>
    </location>
</feature>
<feature type="compositionally biased region" description="Low complexity" evidence="1">
    <location>
        <begin position="1546"/>
        <end position="1555"/>
    </location>
</feature>
<organism evidence="2 3">
    <name type="scientific">Scleroderma citrinum Foug A</name>
    <dbReference type="NCBI Taxonomy" id="1036808"/>
    <lineage>
        <taxon>Eukaryota</taxon>
        <taxon>Fungi</taxon>
        <taxon>Dikarya</taxon>
        <taxon>Basidiomycota</taxon>
        <taxon>Agaricomycotina</taxon>
        <taxon>Agaricomycetes</taxon>
        <taxon>Agaricomycetidae</taxon>
        <taxon>Boletales</taxon>
        <taxon>Sclerodermatineae</taxon>
        <taxon>Sclerodermataceae</taxon>
        <taxon>Scleroderma</taxon>
    </lineage>
</organism>
<feature type="compositionally biased region" description="Polar residues" evidence="1">
    <location>
        <begin position="322"/>
        <end position="332"/>
    </location>
</feature>
<feature type="region of interest" description="Disordered" evidence="1">
    <location>
        <begin position="610"/>
        <end position="657"/>
    </location>
</feature>
<feature type="compositionally biased region" description="Low complexity" evidence="1">
    <location>
        <begin position="47"/>
        <end position="74"/>
    </location>
</feature>
<feature type="region of interest" description="Disordered" evidence="1">
    <location>
        <begin position="950"/>
        <end position="969"/>
    </location>
</feature>
<feature type="region of interest" description="Disordered" evidence="1">
    <location>
        <begin position="696"/>
        <end position="761"/>
    </location>
</feature>
<evidence type="ECO:0000313" key="2">
    <source>
        <dbReference type="EMBL" id="KIM67077.1"/>
    </source>
</evidence>
<feature type="compositionally biased region" description="Basic and acidic residues" evidence="1">
    <location>
        <begin position="1077"/>
        <end position="1094"/>
    </location>
</feature>
<proteinExistence type="predicted"/>
<sequence length="1572" mass="169304">MASIDKPDPGSSQSSKDGLSTGELRDADASANASAEPPVPDPPLIKSPASSSSTTTDVSTAPSHQSPAPGSSSSYTAFPNPPPKKFSAVNINKKFLQKTSTNSSAPSASLSNPNTIKTGSSAPRPSTQPSASHSRLVTAKLTSTAPLPATTGSSWSRPSSAAPSATSATPTSSNVHPSQPPVSGSAAPQLPHIGKVVQPQPQYSPASTASLTKKDGSSTKPVWGTSKPTSALSLTDNAGDFPTAAEVAQGLNAKSEDGKSEVSFLSKQSGEADAFRGVHLDPNAHHWDEMEEDDDNFLDNVIEFGDGRQYKVVPTEPEKAPSDQTVQQTGSEASAEVANHTSSEVVAKEDRFADDFDRRWPRSKFSPTVIQRDFSSRSSRQASTSPASSQPSHSPLESPRVLFNERSNRLEPYSNVYPPARFSGSHGVPKRDGRAEPFNRDPPPHGSASPVQLLQKSAESSTSTRLPRSYLRDTSSSGRYPDRELGPPPASHYGQSRTRGRDAILPPGPGPNNALIIDDVRRRRGSSGAHSGTQVDNTLLLHPPHPSDGLSSHYVQPQGSPVQPSSSILSGVPPVDSTKTGVASTEVPHQNVPPTVDVETMHKTTMHITAERARQRRQLEEEEREREKERARRKAAELEEQMKASETGRNQSQDSTTWEGIEETIGPLEVTPDSVPGPQMTSPSGLQTTLILEHTRSSRESKFPRLGASSDEPTAPNLAESWRCKTHVSSQRPSSPTRLPVPAPLPLLHAGDEPITSTADENLEVVDFSDLGKLVGEDVLGPHQSSANQSRPRQRGRSTASEFFEDTPTSQGPSELPGREVVSLCTESSPTETTERSTSDRQYGSTQGPSTTSFDGFMSSGTCYSLTSLHRPHKNFTSFREPPIAALDDVMSRIKGALDNMQVDSAKEAVIDIADARPGLGSNKSTKLKPPGTTRSLPKEAKWLPPALRSQRSHHDHGQEDFAVTGYDPPHSPRLTPRVVVKFPKVSHAVEPIQKRQLRSSTMPDYVRWDILSWNPPVEGMNKRSFSINDVLFKKFKGHRYQVTLPRSVRTGPRVHIPTMSSRVSPLYGRPKTLDDLVSWRRGPSDTKDQKSEKPMSSVRPLDVISHSPRPSIASLEDLPEPITVDDTSTKLEKQLIRPRNQPKLPPGSAIGFYRNPTLTIQQPNGTVNFTVISELEDGKNLPQLEAISPSLAESSISTMSTNPNTDSVAYEHSKDTESPKTGLPDSKSPEDSTERSLLTPASASFGTPWTKSPLSFSAKDSPARAPDPEHLKAVWSQAADKEPAPAVNSLEGIADDLTSLPFTLQDVKSEDGETPPPTSSAGPSKMSLHDVTRAFQQVPTSSGTSSHRAPPMSPQSASGPITRPSNFSYPTPMQPSTLPVRPPYTAFPSTMLVHSPSPNLYPSAATSPIPRVPVNGPSQVYNQHVWVPMQSPQNPNGTMRPMASPYPTQMMAYPTTNTVHPVYGPSNQNPSTPVNGTVHARGMPMMSPVMHHAAPTNVPMYGGSPVMMHPPAIMPVNHRTPYMGAAPPVRGPVRSDVPSGSPLMQQPHPQNSHPHQAVYGVTPGFNARPWC</sequence>
<dbReference type="Proteomes" id="UP000053989">
    <property type="component" value="Unassembled WGS sequence"/>
</dbReference>
<feature type="compositionally biased region" description="Low complexity" evidence="1">
    <location>
        <begin position="555"/>
        <end position="567"/>
    </location>
</feature>
<feature type="compositionally biased region" description="Basic and acidic residues" evidence="1">
    <location>
        <begin position="346"/>
        <end position="360"/>
    </location>
</feature>
<feature type="compositionally biased region" description="Low complexity" evidence="1">
    <location>
        <begin position="823"/>
        <end position="832"/>
    </location>
</feature>
<feature type="compositionally biased region" description="Low complexity" evidence="1">
    <location>
        <begin position="99"/>
        <end position="115"/>
    </location>
</feature>
<feature type="compositionally biased region" description="Low complexity" evidence="1">
    <location>
        <begin position="376"/>
        <end position="394"/>
    </location>
</feature>
<dbReference type="InParanoid" id="A0A0C3AQ43"/>
<dbReference type="EMBL" id="KN822014">
    <property type="protein sequence ID" value="KIM67077.1"/>
    <property type="molecule type" value="Genomic_DNA"/>
</dbReference>
<feature type="region of interest" description="Disordered" evidence="1">
    <location>
        <begin position="1193"/>
        <end position="1270"/>
    </location>
</feature>
<feature type="region of interest" description="Disordered" evidence="1">
    <location>
        <begin position="1535"/>
        <end position="1555"/>
    </location>
</feature>
<protein>
    <submittedName>
        <fullName evidence="2">Uncharacterized protein</fullName>
    </submittedName>
</protein>
<feature type="compositionally biased region" description="Polar residues" evidence="1">
    <location>
        <begin position="199"/>
        <end position="211"/>
    </location>
</feature>
<feature type="compositionally biased region" description="Basic and acidic residues" evidence="1">
    <location>
        <begin position="610"/>
        <end position="643"/>
    </location>
</feature>
<feature type="compositionally biased region" description="Polar residues" evidence="1">
    <location>
        <begin position="449"/>
        <end position="478"/>
    </location>
</feature>
<feature type="region of interest" description="Disordered" evidence="1">
    <location>
        <begin position="1077"/>
        <end position="1119"/>
    </location>
</feature>
<reference evidence="2 3" key="1">
    <citation type="submission" date="2014-04" db="EMBL/GenBank/DDBJ databases">
        <authorList>
            <consortium name="DOE Joint Genome Institute"/>
            <person name="Kuo A."/>
            <person name="Kohler A."/>
            <person name="Nagy L.G."/>
            <person name="Floudas D."/>
            <person name="Copeland A."/>
            <person name="Barry K.W."/>
            <person name="Cichocki N."/>
            <person name="Veneault-Fourrey C."/>
            <person name="LaButti K."/>
            <person name="Lindquist E.A."/>
            <person name="Lipzen A."/>
            <person name="Lundell T."/>
            <person name="Morin E."/>
            <person name="Murat C."/>
            <person name="Sun H."/>
            <person name="Tunlid A."/>
            <person name="Henrissat B."/>
            <person name="Grigoriev I.V."/>
            <person name="Hibbett D.S."/>
            <person name="Martin F."/>
            <person name="Nordberg H.P."/>
            <person name="Cantor M.N."/>
            <person name="Hua S.X."/>
        </authorList>
    </citation>
    <scope>NUCLEOTIDE SEQUENCE [LARGE SCALE GENOMIC DNA]</scope>
    <source>
        <strain evidence="2 3">Foug A</strain>
    </source>
</reference>
<feature type="compositionally biased region" description="Low complexity" evidence="1">
    <location>
        <begin position="149"/>
        <end position="173"/>
    </location>
</feature>
<dbReference type="HOGENOM" id="CLU_003718_0_0_1"/>
<dbReference type="OrthoDB" id="2504896at2759"/>
<keyword evidence="3" id="KW-1185">Reference proteome</keyword>
<feature type="compositionally biased region" description="Polar residues" evidence="1">
    <location>
        <begin position="647"/>
        <end position="657"/>
    </location>
</feature>
<feature type="compositionally biased region" description="Polar residues" evidence="1">
    <location>
        <begin position="1355"/>
        <end position="1377"/>
    </location>
</feature>
<evidence type="ECO:0000256" key="1">
    <source>
        <dbReference type="SAM" id="MobiDB-lite"/>
    </source>
</evidence>
<feature type="compositionally biased region" description="Basic and acidic residues" evidence="1">
    <location>
        <begin position="1210"/>
        <end position="1219"/>
    </location>
</feature>
<feature type="compositionally biased region" description="Polar residues" evidence="1">
    <location>
        <begin position="1193"/>
        <end position="1208"/>
    </location>
</feature>
<accession>A0A0C3AQ43</accession>
<feature type="region of interest" description="Disordered" evidence="1">
    <location>
        <begin position="1"/>
        <end position="270"/>
    </location>
</feature>
<dbReference type="STRING" id="1036808.A0A0C3AQ43"/>
<gene>
    <name evidence="2" type="ORF">SCLCIDRAFT_1210554</name>
</gene>
<feature type="compositionally biased region" description="Polar residues" evidence="1">
    <location>
        <begin position="1236"/>
        <end position="1256"/>
    </location>
</feature>
<feature type="region of interest" description="Disordered" evidence="1">
    <location>
        <begin position="917"/>
        <end position="939"/>
    </location>
</feature>
<feature type="region of interest" description="Disordered" evidence="1">
    <location>
        <begin position="777"/>
        <end position="857"/>
    </location>
</feature>
<reference evidence="3" key="2">
    <citation type="submission" date="2015-01" db="EMBL/GenBank/DDBJ databases">
        <title>Evolutionary Origins and Diversification of the Mycorrhizal Mutualists.</title>
        <authorList>
            <consortium name="DOE Joint Genome Institute"/>
            <consortium name="Mycorrhizal Genomics Consortium"/>
            <person name="Kohler A."/>
            <person name="Kuo A."/>
            <person name="Nagy L.G."/>
            <person name="Floudas D."/>
            <person name="Copeland A."/>
            <person name="Barry K.W."/>
            <person name="Cichocki N."/>
            <person name="Veneault-Fourrey C."/>
            <person name="LaButti K."/>
            <person name="Lindquist E.A."/>
            <person name="Lipzen A."/>
            <person name="Lundell T."/>
            <person name="Morin E."/>
            <person name="Murat C."/>
            <person name="Riley R."/>
            <person name="Ohm R."/>
            <person name="Sun H."/>
            <person name="Tunlid A."/>
            <person name="Henrissat B."/>
            <person name="Grigoriev I.V."/>
            <person name="Hibbett D.S."/>
            <person name="Martin F."/>
        </authorList>
    </citation>
    <scope>NUCLEOTIDE SEQUENCE [LARGE SCALE GENOMIC DNA]</scope>
    <source>
        <strain evidence="3">Foug A</strain>
    </source>
</reference>
<feature type="compositionally biased region" description="Polar residues" evidence="1">
    <location>
        <begin position="116"/>
        <end position="145"/>
    </location>
</feature>